<dbReference type="PANTHER" id="PTHR43581:SF4">
    <property type="entry name" value="ATP_GTP PHOSPHATASE"/>
    <property type="match status" value="1"/>
</dbReference>
<dbReference type="GO" id="GO:0004519">
    <property type="term" value="F:endonuclease activity"/>
    <property type="evidence" value="ECO:0007669"/>
    <property type="project" value="UniProtKB-KW"/>
</dbReference>
<dbReference type="RefSeq" id="WP_212957927.1">
    <property type="nucleotide sequence ID" value="NZ_BORQ01000003.1"/>
</dbReference>
<protein>
    <submittedName>
        <fullName evidence="3">ATP-dependent endonuclease</fullName>
    </submittedName>
</protein>
<dbReference type="Gene3D" id="3.40.50.300">
    <property type="entry name" value="P-loop containing nucleotide triphosphate hydrolases"/>
    <property type="match status" value="1"/>
</dbReference>
<dbReference type="InterPro" id="IPR027417">
    <property type="entry name" value="P-loop_NTPase"/>
</dbReference>
<dbReference type="Pfam" id="PF20469">
    <property type="entry name" value="OLD-like_TOPRIM"/>
    <property type="match status" value="1"/>
</dbReference>
<feature type="domain" description="Endonuclease GajA/Old nuclease/RecF-like AAA" evidence="1">
    <location>
        <begin position="1"/>
        <end position="344"/>
    </location>
</feature>
<dbReference type="InterPro" id="IPR034139">
    <property type="entry name" value="TOPRIM_OLD"/>
</dbReference>
<evidence type="ECO:0000313" key="3">
    <source>
        <dbReference type="EMBL" id="GIO32071.1"/>
    </source>
</evidence>
<keyword evidence="3" id="KW-0255">Endonuclease</keyword>
<organism evidence="3 4">
    <name type="scientific">Paenibacillus albilobatus</name>
    <dbReference type="NCBI Taxonomy" id="2716884"/>
    <lineage>
        <taxon>Bacteria</taxon>
        <taxon>Bacillati</taxon>
        <taxon>Bacillota</taxon>
        <taxon>Bacilli</taxon>
        <taxon>Bacillales</taxon>
        <taxon>Paenibacillaceae</taxon>
        <taxon>Paenibacillus</taxon>
    </lineage>
</organism>
<sequence length="609" mass="69795">MYISKLSIQNYKSFLDFTIEFNKGLSVIIGENNIGKSNMLEALSLIFISNNGWRRRQLTQDDFNNELEVQGVWPSIKVEVTLSEIITEDEMALAYKWLTKEPGQAKLTYIFRPKGNCKKTPPVNPTLIKDLKIPIDQYEWVIFGGEKETNDIFDHQMLQRFTFESVDALRDATFDLSRSSSKLHKIISSYDQDEINKDEVILKAQDLNKQIKLSSEIDKAQAAINDYLQQITGHLHQRTEIQMAESSYEQLLKNLKVLIGPNSGNVHSVETNGLGYNNLLFISLLLAQYFNKKDKKGVDYTFPILTVEEPEAHLHTHLQRYLSNYFFKESLAGQILVTSHSTHISSSVNLNSLILMYKEGGKIQSKQIGSIFDKKTEQYKRHLERWLDATKSNIFFGRKTLLVEGVAERLLIPKMAEIYWNKGRKKNEPVKTLEGYGASIISVDGVAFRPFLHLFGQTGLNQKCAVLTDSDPEKREIIDPVSNETLKVDVFPTIQTPANPCSRTANLINDFKELSNVFIQTNLKTFEYDLILENHDFFKKLITKYELGTKDEREKIETLTGHEFEKEAFLIVAETKGEAAQYVLDELVLGEEIKIPKYITNILDFLSED</sequence>
<dbReference type="Proteomes" id="UP000679779">
    <property type="component" value="Unassembled WGS sequence"/>
</dbReference>
<evidence type="ECO:0000259" key="2">
    <source>
        <dbReference type="Pfam" id="PF20469"/>
    </source>
</evidence>
<reference evidence="3" key="1">
    <citation type="submission" date="2021-03" db="EMBL/GenBank/DDBJ databases">
        <title>Antimicrobial resistance genes in bacteria isolated from Japanese honey, and their potential for conferring macrolide and lincosamide resistance in the American foulbrood pathogen Paenibacillus larvae.</title>
        <authorList>
            <person name="Okamoto M."/>
            <person name="Kumagai M."/>
            <person name="Kanamori H."/>
            <person name="Takamatsu D."/>
        </authorList>
    </citation>
    <scope>NUCLEOTIDE SEQUENCE</scope>
    <source>
        <strain evidence="3">J2TS6</strain>
    </source>
</reference>
<dbReference type="CDD" id="cd01026">
    <property type="entry name" value="TOPRIM_OLD"/>
    <property type="match status" value="1"/>
</dbReference>
<accession>A0A919XH28</accession>
<proteinExistence type="predicted"/>
<dbReference type="AlphaFoldDB" id="A0A919XH28"/>
<feature type="domain" description="OLD protein-like TOPRIM" evidence="2">
    <location>
        <begin position="395"/>
        <end position="471"/>
    </location>
</feature>
<evidence type="ECO:0000259" key="1">
    <source>
        <dbReference type="Pfam" id="PF13175"/>
    </source>
</evidence>
<dbReference type="Pfam" id="PF13175">
    <property type="entry name" value="AAA_15"/>
    <property type="match status" value="1"/>
</dbReference>
<comment type="caution">
    <text evidence="3">The sequence shown here is derived from an EMBL/GenBank/DDBJ whole genome shotgun (WGS) entry which is preliminary data.</text>
</comment>
<dbReference type="InterPro" id="IPR051396">
    <property type="entry name" value="Bact_Antivir_Def_Nuclease"/>
</dbReference>
<keyword evidence="3" id="KW-0540">Nuclease</keyword>
<dbReference type="SUPFAM" id="SSF52540">
    <property type="entry name" value="P-loop containing nucleoside triphosphate hydrolases"/>
    <property type="match status" value="1"/>
</dbReference>
<dbReference type="PANTHER" id="PTHR43581">
    <property type="entry name" value="ATP/GTP PHOSPHATASE"/>
    <property type="match status" value="1"/>
</dbReference>
<evidence type="ECO:0000313" key="4">
    <source>
        <dbReference type="Proteomes" id="UP000679779"/>
    </source>
</evidence>
<keyword evidence="3" id="KW-0378">Hydrolase</keyword>
<dbReference type="InterPro" id="IPR041685">
    <property type="entry name" value="AAA_GajA/Old/RecF-like"/>
</dbReference>
<name>A0A919XH28_9BACL</name>
<keyword evidence="4" id="KW-1185">Reference proteome</keyword>
<dbReference type="EMBL" id="BORQ01000003">
    <property type="protein sequence ID" value="GIO32071.1"/>
    <property type="molecule type" value="Genomic_DNA"/>
</dbReference>
<gene>
    <name evidence="3" type="ORF">J2TS6_32120</name>
</gene>